<feature type="domain" description="Fibronectin type-III" evidence="4">
    <location>
        <begin position="43"/>
        <end position="133"/>
    </location>
</feature>
<evidence type="ECO:0000313" key="6">
    <source>
        <dbReference type="Proteomes" id="UP000295060"/>
    </source>
</evidence>
<dbReference type="InterPro" id="IPR036116">
    <property type="entry name" value="FN3_sf"/>
</dbReference>
<dbReference type="PROSITE" id="PS50853">
    <property type="entry name" value="FN3"/>
    <property type="match status" value="1"/>
</dbReference>
<name>A0ABY2F8N8_9ACTN</name>
<proteinExistence type="predicted"/>
<evidence type="ECO:0000256" key="1">
    <source>
        <dbReference type="ARBA" id="ARBA00023295"/>
    </source>
</evidence>
<dbReference type="InterPro" id="IPR013783">
    <property type="entry name" value="Ig-like_fold"/>
</dbReference>
<dbReference type="Gene3D" id="2.60.40.1800">
    <property type="match status" value="1"/>
</dbReference>
<keyword evidence="3" id="KW-0732">Signal</keyword>
<evidence type="ECO:0000256" key="3">
    <source>
        <dbReference type="SAM" id="SignalP"/>
    </source>
</evidence>
<feature type="signal peptide" evidence="3">
    <location>
        <begin position="1"/>
        <end position="24"/>
    </location>
</feature>
<keyword evidence="1" id="KW-0378">Hydrolase</keyword>
<dbReference type="EMBL" id="SODU01000003">
    <property type="protein sequence ID" value="TDW86946.1"/>
    <property type="molecule type" value="Genomic_DNA"/>
</dbReference>
<reference evidence="5 6" key="1">
    <citation type="submission" date="2019-03" db="EMBL/GenBank/DDBJ databases">
        <title>Genomic Encyclopedia of Type Strains, Phase III (KMG-III): the genomes of soil and plant-associated and newly described type strains.</title>
        <authorList>
            <person name="Whitman W."/>
        </authorList>
    </citation>
    <scope>NUCLEOTIDE SEQUENCE [LARGE SCALE GENOMIC DNA]</scope>
    <source>
        <strain evidence="5 6">VKMAc-2574</strain>
    </source>
</reference>
<dbReference type="Gene3D" id="2.60.40.10">
    <property type="entry name" value="Immunoglobulins"/>
    <property type="match status" value="1"/>
</dbReference>
<feature type="chain" id="PRO_5045503195" description="Fibronectin type-III domain-containing protein" evidence="3">
    <location>
        <begin position="25"/>
        <end position="356"/>
    </location>
</feature>
<gene>
    <name evidence="5" type="ORF">EV137_5015</name>
</gene>
<keyword evidence="6" id="KW-1185">Reference proteome</keyword>
<protein>
    <recommendedName>
        <fullName evidence="4">Fibronectin type-III domain-containing protein</fullName>
    </recommendedName>
</protein>
<dbReference type="InterPro" id="IPR003961">
    <property type="entry name" value="FN3_dom"/>
</dbReference>
<comment type="caution">
    <text evidence="5">The sequence shown here is derived from an EMBL/GenBank/DDBJ whole genome shotgun (WGS) entry which is preliminary data.</text>
</comment>
<evidence type="ECO:0000256" key="2">
    <source>
        <dbReference type="ARBA" id="ARBA00023326"/>
    </source>
</evidence>
<keyword evidence="2" id="KW-0119">Carbohydrate metabolism</keyword>
<dbReference type="RefSeq" id="WP_134131008.1">
    <property type="nucleotide sequence ID" value="NZ_SODU01000003.1"/>
</dbReference>
<sequence length="356" mass="34841">MTRRVLLVLGLVVLAMAGGGTAWAFWSAAGAGTGSATTGTLAPPTPVTASAPPGAGTVNVTWTASARATGYTVNRVRTSDGLTAAACSTTTATSCSEVNVPDGIYHYVVTAISASWTASGASADVTVHNSRPSVTVNQAAAQADPTATSPVNFTAVFSEAVTDFTSADVTVSPGTATVVVSGSGPTYNLAVSGLAGSSSVTVSIAANTAYDSGGAGNTASTSTDNTVTYDATAPTAPAPVATATGSFETFVGNTAVTFTDAATDDFSGVASVAYYRCTGAAGGCTATNWTAIGSSTSAATNFAITRNAPFAADGAYRVVAVATDATGNVSVPSVATPLTVDTTPPTVSRPTVNGHP</sequence>
<dbReference type="SUPFAM" id="SSF49265">
    <property type="entry name" value="Fibronectin type III"/>
    <property type="match status" value="1"/>
</dbReference>
<evidence type="ECO:0000313" key="5">
    <source>
        <dbReference type="EMBL" id="TDW86946.1"/>
    </source>
</evidence>
<keyword evidence="1" id="KW-0326">Glycosidase</keyword>
<dbReference type="Proteomes" id="UP000295060">
    <property type="component" value="Unassembled WGS sequence"/>
</dbReference>
<accession>A0ABY2F8N8</accession>
<evidence type="ECO:0000259" key="4">
    <source>
        <dbReference type="PROSITE" id="PS50853"/>
    </source>
</evidence>
<dbReference type="Pfam" id="PF19078">
    <property type="entry name" value="Big_12"/>
    <property type="match status" value="1"/>
</dbReference>
<dbReference type="InterPro" id="IPR044048">
    <property type="entry name" value="Big_12"/>
</dbReference>
<keyword evidence="2" id="KW-0624">Polysaccharide degradation</keyword>
<organism evidence="5 6">
    <name type="scientific">Kribbella pratensis</name>
    <dbReference type="NCBI Taxonomy" id="2512112"/>
    <lineage>
        <taxon>Bacteria</taxon>
        <taxon>Bacillati</taxon>
        <taxon>Actinomycetota</taxon>
        <taxon>Actinomycetes</taxon>
        <taxon>Propionibacteriales</taxon>
        <taxon>Kribbellaceae</taxon>
        <taxon>Kribbella</taxon>
    </lineage>
</organism>